<reference evidence="1" key="1">
    <citation type="journal article" date="2014" name="Front. Microbiol.">
        <title>High frequency of phylogenetically diverse reductive dehalogenase-homologous genes in deep subseafloor sedimentary metagenomes.</title>
        <authorList>
            <person name="Kawai M."/>
            <person name="Futagami T."/>
            <person name="Toyoda A."/>
            <person name="Takaki Y."/>
            <person name="Nishi S."/>
            <person name="Hori S."/>
            <person name="Arai W."/>
            <person name="Tsubouchi T."/>
            <person name="Morono Y."/>
            <person name="Uchiyama I."/>
            <person name="Ito T."/>
            <person name="Fujiyama A."/>
            <person name="Inagaki F."/>
            <person name="Takami H."/>
        </authorList>
    </citation>
    <scope>NUCLEOTIDE SEQUENCE</scope>
    <source>
        <strain evidence="1">Expedition CK06-06</strain>
    </source>
</reference>
<protein>
    <submittedName>
        <fullName evidence="1">Uncharacterized protein</fullName>
    </submittedName>
</protein>
<dbReference type="AlphaFoldDB" id="X1CI45"/>
<evidence type="ECO:0000313" key="1">
    <source>
        <dbReference type="EMBL" id="GAG83921.1"/>
    </source>
</evidence>
<proteinExistence type="predicted"/>
<dbReference type="EMBL" id="BART01014022">
    <property type="protein sequence ID" value="GAG83921.1"/>
    <property type="molecule type" value="Genomic_DNA"/>
</dbReference>
<feature type="non-terminal residue" evidence="1">
    <location>
        <position position="53"/>
    </location>
</feature>
<comment type="caution">
    <text evidence="1">The sequence shown here is derived from an EMBL/GenBank/DDBJ whole genome shotgun (WGS) entry which is preliminary data.</text>
</comment>
<organism evidence="1">
    <name type="scientific">marine sediment metagenome</name>
    <dbReference type="NCBI Taxonomy" id="412755"/>
    <lineage>
        <taxon>unclassified sequences</taxon>
        <taxon>metagenomes</taxon>
        <taxon>ecological metagenomes</taxon>
    </lineage>
</organism>
<accession>X1CI45</accession>
<name>X1CI45_9ZZZZ</name>
<gene>
    <name evidence="1" type="ORF">S01H4_28281</name>
</gene>
<sequence>MIKKMEYDKEGNLLPQTVNYEVNHDDYTKDEIREITKKKEKIEKRTFFCLKCN</sequence>